<sequence>MHHLLSTSPNPPPSLHLLCSQTIWLRCRQISPPSFSPHFVDPPHTLVSSSTPLIFTALRPPLCAIFTQCSPSSSTAELQPYSANLTLPNPISHGIVAMTDHNMTNSPPPDPPPPTPKPQRRPQSNSLIPMSYSIGPSRVAKKTFNDEACAVMDKTSSFKGEPGHDQSACHLSLATRKQRTSLPRTKAIHLKSCGQSDPLLIDLPDQNWNIENMNNNRDVNSVIKDVEDINELLEKHKSKGEPCQHHLENPHAPSDPEPAEDKSCTLVFTRFQALANMEEEAQRFQDQNSTKKNPRPKERWMPPKISKWKAPLWNFKEK</sequence>
<name>A0AAE2CI52_9LAMI</name>
<reference evidence="2" key="1">
    <citation type="submission" date="2020-06" db="EMBL/GenBank/DDBJ databases">
        <authorList>
            <person name="Li T."/>
            <person name="Hu X."/>
            <person name="Zhang T."/>
            <person name="Song X."/>
            <person name="Zhang H."/>
            <person name="Dai N."/>
            <person name="Sheng W."/>
            <person name="Hou X."/>
            <person name="Wei L."/>
        </authorList>
    </citation>
    <scope>NUCLEOTIDE SEQUENCE</scope>
    <source>
        <strain evidence="2">3651</strain>
        <tissue evidence="2">Leaf</tissue>
    </source>
</reference>
<feature type="compositionally biased region" description="Basic and acidic residues" evidence="1">
    <location>
        <begin position="239"/>
        <end position="249"/>
    </location>
</feature>
<accession>A0AAE2CI52</accession>
<dbReference type="AlphaFoldDB" id="A0AAE2CI52"/>
<evidence type="ECO:0000313" key="3">
    <source>
        <dbReference type="Proteomes" id="UP001293254"/>
    </source>
</evidence>
<keyword evidence="3" id="KW-1185">Reference proteome</keyword>
<organism evidence="2 3">
    <name type="scientific">Sesamum alatum</name>
    <dbReference type="NCBI Taxonomy" id="300844"/>
    <lineage>
        <taxon>Eukaryota</taxon>
        <taxon>Viridiplantae</taxon>
        <taxon>Streptophyta</taxon>
        <taxon>Embryophyta</taxon>
        <taxon>Tracheophyta</taxon>
        <taxon>Spermatophyta</taxon>
        <taxon>Magnoliopsida</taxon>
        <taxon>eudicotyledons</taxon>
        <taxon>Gunneridae</taxon>
        <taxon>Pentapetalae</taxon>
        <taxon>asterids</taxon>
        <taxon>lamiids</taxon>
        <taxon>Lamiales</taxon>
        <taxon>Pedaliaceae</taxon>
        <taxon>Sesamum</taxon>
    </lineage>
</organism>
<feature type="region of interest" description="Disordered" evidence="1">
    <location>
        <begin position="239"/>
        <end position="261"/>
    </location>
</feature>
<gene>
    <name evidence="2" type="ORF">Salat_1889200</name>
</gene>
<protein>
    <submittedName>
        <fullName evidence="2">Uncharacterized protein</fullName>
    </submittedName>
</protein>
<comment type="caution">
    <text evidence="2">The sequence shown here is derived from an EMBL/GenBank/DDBJ whole genome shotgun (WGS) entry which is preliminary data.</text>
</comment>
<dbReference type="EMBL" id="JACGWO010000007">
    <property type="protein sequence ID" value="KAK4423066.1"/>
    <property type="molecule type" value="Genomic_DNA"/>
</dbReference>
<proteinExistence type="predicted"/>
<feature type="region of interest" description="Disordered" evidence="1">
    <location>
        <begin position="98"/>
        <end position="132"/>
    </location>
</feature>
<reference evidence="2" key="2">
    <citation type="journal article" date="2024" name="Plant">
        <title>Genomic evolution and insights into agronomic trait innovations of Sesamum species.</title>
        <authorList>
            <person name="Miao H."/>
            <person name="Wang L."/>
            <person name="Qu L."/>
            <person name="Liu H."/>
            <person name="Sun Y."/>
            <person name="Le M."/>
            <person name="Wang Q."/>
            <person name="Wei S."/>
            <person name="Zheng Y."/>
            <person name="Lin W."/>
            <person name="Duan Y."/>
            <person name="Cao H."/>
            <person name="Xiong S."/>
            <person name="Wang X."/>
            <person name="Wei L."/>
            <person name="Li C."/>
            <person name="Ma Q."/>
            <person name="Ju M."/>
            <person name="Zhao R."/>
            <person name="Li G."/>
            <person name="Mu C."/>
            <person name="Tian Q."/>
            <person name="Mei H."/>
            <person name="Zhang T."/>
            <person name="Gao T."/>
            <person name="Zhang H."/>
        </authorList>
    </citation>
    <scope>NUCLEOTIDE SEQUENCE</scope>
    <source>
        <strain evidence="2">3651</strain>
    </source>
</reference>
<dbReference type="Proteomes" id="UP001293254">
    <property type="component" value="Unassembled WGS sequence"/>
</dbReference>
<feature type="compositionally biased region" description="Pro residues" evidence="1">
    <location>
        <begin position="106"/>
        <end position="117"/>
    </location>
</feature>
<evidence type="ECO:0000256" key="1">
    <source>
        <dbReference type="SAM" id="MobiDB-lite"/>
    </source>
</evidence>
<evidence type="ECO:0000313" key="2">
    <source>
        <dbReference type="EMBL" id="KAK4423066.1"/>
    </source>
</evidence>
<feature type="region of interest" description="Disordered" evidence="1">
    <location>
        <begin position="278"/>
        <end position="306"/>
    </location>
</feature>